<dbReference type="InterPro" id="IPR019791">
    <property type="entry name" value="Haem_peroxidase_animal"/>
</dbReference>
<keyword evidence="19" id="KW-0575">Peroxidase</keyword>
<keyword evidence="4" id="KW-0813">Transport</keyword>
<keyword evidence="7" id="KW-0249">Electron transport</keyword>
<evidence type="ECO:0000256" key="6">
    <source>
        <dbReference type="ARBA" id="ARBA00022692"/>
    </source>
</evidence>
<feature type="transmembrane region" description="Helical" evidence="13">
    <location>
        <begin position="724"/>
        <end position="748"/>
    </location>
</feature>
<keyword evidence="9" id="KW-0560">Oxidoreductase</keyword>
<evidence type="ECO:0000256" key="14">
    <source>
        <dbReference type="SAM" id="SignalP"/>
    </source>
</evidence>
<evidence type="ECO:0000313" key="19">
    <source>
        <dbReference type="EMBL" id="GES95374.1"/>
    </source>
</evidence>
<dbReference type="InterPro" id="IPR001433">
    <property type="entry name" value="OxRdtase_FAD/NAD-bd"/>
</dbReference>
<feature type="transmembrane region" description="Helical" evidence="13">
    <location>
        <begin position="861"/>
        <end position="880"/>
    </location>
</feature>
<dbReference type="GO" id="GO:0005576">
    <property type="term" value="C:extracellular region"/>
    <property type="evidence" value="ECO:0007669"/>
    <property type="project" value="UniProtKB-SubCell"/>
</dbReference>
<dbReference type="InterPro" id="IPR006593">
    <property type="entry name" value="Cyt_b561/ferric_Rdtase_TM"/>
</dbReference>
<dbReference type="Pfam" id="PF00970">
    <property type="entry name" value="FAD_binding_6"/>
    <property type="match status" value="1"/>
</dbReference>
<evidence type="ECO:0000259" key="15">
    <source>
        <dbReference type="PROSITE" id="PS50255"/>
    </source>
</evidence>
<dbReference type="InterPro" id="IPR036400">
    <property type="entry name" value="Cyt_B5-like_heme/steroid_sf"/>
</dbReference>
<feature type="domain" description="Cytochrome b5 heme-binding" evidence="15">
    <location>
        <begin position="921"/>
        <end position="1012"/>
    </location>
</feature>
<evidence type="ECO:0000256" key="7">
    <source>
        <dbReference type="ARBA" id="ARBA00022982"/>
    </source>
</evidence>
<evidence type="ECO:0000256" key="2">
    <source>
        <dbReference type="ARBA" id="ARBA00004370"/>
    </source>
</evidence>
<dbReference type="SMART" id="SM01117">
    <property type="entry name" value="Cyt-b5"/>
    <property type="match status" value="1"/>
</dbReference>
<dbReference type="PROSITE" id="PS51384">
    <property type="entry name" value="FAD_FR"/>
    <property type="match status" value="1"/>
</dbReference>
<evidence type="ECO:0000259" key="17">
    <source>
        <dbReference type="PROSITE" id="PS50939"/>
    </source>
</evidence>
<dbReference type="InterPro" id="IPR017938">
    <property type="entry name" value="Riboflavin_synthase-like_b-brl"/>
</dbReference>
<reference evidence="19" key="1">
    <citation type="submission" date="2019-10" db="EMBL/GenBank/DDBJ databases">
        <title>Conservation and host-specific expression of non-tandemly repeated heterogenous ribosome RNA gene in arbuscular mycorrhizal fungi.</title>
        <authorList>
            <person name="Maeda T."/>
            <person name="Kobayashi Y."/>
            <person name="Nakagawa T."/>
            <person name="Ezawa T."/>
            <person name="Yamaguchi K."/>
            <person name="Bino T."/>
            <person name="Nishimoto Y."/>
            <person name="Shigenobu S."/>
            <person name="Kawaguchi M."/>
        </authorList>
    </citation>
    <scope>NUCLEOTIDE SEQUENCE</scope>
    <source>
        <strain evidence="19">HR1</strain>
    </source>
</reference>
<keyword evidence="8 13" id="KW-1133">Transmembrane helix</keyword>
<dbReference type="GO" id="GO:0004601">
    <property type="term" value="F:peroxidase activity"/>
    <property type="evidence" value="ECO:0007669"/>
    <property type="project" value="UniProtKB-KW"/>
</dbReference>
<dbReference type="Pfam" id="PF03351">
    <property type="entry name" value="DOMON"/>
    <property type="match status" value="1"/>
</dbReference>
<comment type="caution">
    <text evidence="19">The sequence shown here is derived from an EMBL/GenBank/DDBJ whole genome shotgun (WGS) entry which is preliminary data.</text>
</comment>
<dbReference type="GO" id="GO:0006979">
    <property type="term" value="P:response to oxidative stress"/>
    <property type="evidence" value="ECO:0007669"/>
    <property type="project" value="InterPro"/>
</dbReference>
<keyword evidence="6 13" id="KW-0812">Transmembrane</keyword>
<dbReference type="PROSITE" id="PS50255">
    <property type="entry name" value="CYTOCHROME_B5_2"/>
    <property type="match status" value="1"/>
</dbReference>
<evidence type="ECO:0000256" key="5">
    <source>
        <dbReference type="ARBA" id="ARBA00022525"/>
    </source>
</evidence>
<dbReference type="InterPro" id="IPR045266">
    <property type="entry name" value="DOH_DOMON"/>
</dbReference>
<keyword evidence="14" id="KW-0732">Signal</keyword>
<organism evidence="19 20">
    <name type="scientific">Rhizophagus clarus</name>
    <dbReference type="NCBI Taxonomy" id="94130"/>
    <lineage>
        <taxon>Eukaryota</taxon>
        <taxon>Fungi</taxon>
        <taxon>Fungi incertae sedis</taxon>
        <taxon>Mucoromycota</taxon>
        <taxon>Glomeromycotina</taxon>
        <taxon>Glomeromycetes</taxon>
        <taxon>Glomerales</taxon>
        <taxon>Glomeraceae</taxon>
        <taxon>Rhizophagus</taxon>
    </lineage>
</organism>
<sequence length="1599" mass="183631">MYKYIIIFGSYLILFILSIKTVESRSLDGSDNNLRYPDNGKPLQPYMREFPSDPFYPDGEGKMLKSPASSMINCTDPLPEGTYPSPRCIFDQFTYNLSLFDVKRQSELRSNRKTSHMVTWFGHYISFDISSSSNGIPLTQLYIPADDANYNPPDSIPITKSLPFNSSGPDTPDTPDTLNSVRNGVRVVTPFLDLNMIYGLSDDDLKNLRDGTSCKLLTSNNGKYPSKDIYGMYKWGINAERALTLFTLAINTVWIREHNRQCDELFEKYGNSWTDQQYFEESRRWTIALYQKTVSEEYLGVVTGHPLPAYEGYKSDIIPGIDTFFSTVTFRYGHTELSDKYRIQNEYGDTIVDLTLSQIINQNLVEIFGLSNVLRSMALQRQEEIDIFFSDSTRNFVSMEPNVYDIPAFDVLRSRERGIALYNTVREAYGLERKSTWSEVTSNVYLQNRLQFLYPNGPDAAESFVGAFCEDHVEGSNFGQLLNESIVRQFNRIRETDRFWWESNEMFNEDEKSTLRNTTFHDIIVRNLKIDDDGSQFIRNLWMVQPNTELVSEDDEVYKTQVGPWSLYSIRYYLDNTYIHFKVEFQTTGGEGWFGMGFDPSDLGMKDAEFIVGIVKNNDIELSNYDAAAQGYHPPEKRNSEGLEIKNKTVTPDGKATILFDRLLDPPNRKKILNKQMKYIMAYNPMSSVFGYHEHNRQMILINFYTSEISATSMTGLQIQNTRFFHGLGMFLAWCVLFPISIFIVRFFKHTNNYLKIHRIIQLLGGVSVSTFGAAAIATMSNTNSSHAWMGLVIYFIVFFQLGLGLAAIWGQGAVVSVNQGYPRFCKRAHKGFGAFLLLASWVNIYLGIDTYTKSYSYESKFFVFIYVTWTFLLIMIFLIGEYRWRKGATNKLDDEEKNAEIGGKKNMLEDYINHETYDKLPEFIWEEVNERVQRGASLVVCNGLVIDIRKWIKVHPGGAKILEKVIGTDITNDFYGKNNVTKIVEDVETDSSLLSNYKRDNKNTSIIGKYDDILIEKSTTENPTTILNKCSNMAKVIDNINLKHFSKSPLANHSHSAFATKKMLDLVIGKMNENYFKDQTQNSSLFESKDEEENIMTNEFIQRIKFRRYKLTSKSAVNSSISYPVIRFTFTKVHQDDVRDERFLPGHFIEVKSRIKGQIVIRGYTPIEGKMSKSFSIYVKVYPNGLMSTHLNERLIGFEIQVRGPFDVSDRIGSGQEDKLNSPLLRKRGSFALPSPVTPMTFATKSSLLNPDSKDGCWEELFMICWGTGITPMLQLIKYHLIHIRKSHDCGQRNRRINMYLLFGNKRIEDIIDGIRLEEYALLSRGMLTINFILSEPPEEWKGLEGMITPPMLKEWLEVTIPTSSTSQNISDKTDYGLRLRGYNIPRPPTIIDDINLPQINLPQPSSSSSSYLKTIDDSTLVESPIEIPQNIQSTPIAQDHPFLKHRQIKRGEKISISVPKYVNKLQSKTVVCGPMEMMMIVDKTLIEMGYSQQDYILIRVRILSGVDLNSQMNYEYCIQHTEIMIKVGYMEMDSQFGQNLSGPMTKPAVQRFTSFFDIEEECKEILGTNVFAYHSSRDTASYQQNITYRKIPTYSIF</sequence>
<evidence type="ECO:0000256" key="3">
    <source>
        <dbReference type="ARBA" id="ARBA00004613"/>
    </source>
</evidence>
<dbReference type="Pfam" id="PF03188">
    <property type="entry name" value="Cytochrom_B561"/>
    <property type="match status" value="1"/>
</dbReference>
<feature type="chain" id="PRO_5034021448" evidence="14">
    <location>
        <begin position="25"/>
        <end position="1599"/>
    </location>
</feature>
<feature type="domain" description="FAD-binding FR-type" evidence="18">
    <location>
        <begin position="1105"/>
        <end position="1213"/>
    </location>
</feature>
<dbReference type="InterPro" id="IPR001199">
    <property type="entry name" value="Cyt_B5-like_heme/steroid-bd"/>
</dbReference>
<dbReference type="SUPFAM" id="SSF48113">
    <property type="entry name" value="Heme-dependent peroxidases"/>
    <property type="match status" value="1"/>
</dbReference>
<keyword evidence="12" id="KW-0479">Metal-binding</keyword>
<dbReference type="InterPro" id="IPR005018">
    <property type="entry name" value="DOMON_domain"/>
</dbReference>
<feature type="binding site" description="axial binding residue" evidence="12">
    <location>
        <position position="334"/>
    </location>
    <ligand>
        <name>heme b</name>
        <dbReference type="ChEBI" id="CHEBI:60344"/>
    </ligand>
    <ligandPart>
        <name>Fe</name>
        <dbReference type="ChEBI" id="CHEBI:18248"/>
    </ligandPart>
</feature>
<dbReference type="GO" id="GO:0020037">
    <property type="term" value="F:heme binding"/>
    <property type="evidence" value="ECO:0007669"/>
    <property type="project" value="InterPro"/>
</dbReference>
<feature type="transmembrane region" description="Helical" evidence="13">
    <location>
        <begin position="832"/>
        <end position="849"/>
    </location>
</feature>
<dbReference type="InterPro" id="IPR008333">
    <property type="entry name" value="Cbr1-like_FAD-bd_dom"/>
</dbReference>
<dbReference type="Pfam" id="PF03098">
    <property type="entry name" value="An_peroxidase"/>
    <property type="match status" value="1"/>
</dbReference>
<dbReference type="PROSITE" id="PS50836">
    <property type="entry name" value="DOMON"/>
    <property type="match status" value="1"/>
</dbReference>
<dbReference type="SUPFAM" id="SSF63380">
    <property type="entry name" value="Riboflavin synthase domain-like"/>
    <property type="match status" value="1"/>
</dbReference>
<evidence type="ECO:0000256" key="13">
    <source>
        <dbReference type="SAM" id="Phobius"/>
    </source>
</evidence>
<comment type="subcellular location">
    <subcellularLocation>
        <location evidence="2">Membrane</location>
    </subcellularLocation>
    <subcellularLocation>
        <location evidence="3">Secreted</location>
    </subcellularLocation>
</comment>
<dbReference type="Gene3D" id="1.10.640.10">
    <property type="entry name" value="Haem peroxidase domain superfamily, animal type"/>
    <property type="match status" value="1"/>
</dbReference>
<comment type="cofactor">
    <cofactor evidence="1">
        <name>FAD</name>
        <dbReference type="ChEBI" id="CHEBI:57692"/>
    </cofactor>
</comment>
<feature type="signal peptide" evidence="14">
    <location>
        <begin position="1"/>
        <end position="24"/>
    </location>
</feature>
<dbReference type="PROSITE" id="PS50292">
    <property type="entry name" value="PEROXIDASE_3"/>
    <property type="match status" value="1"/>
</dbReference>
<dbReference type="PANTHER" id="PTHR11475">
    <property type="entry name" value="OXIDASE/PEROXIDASE"/>
    <property type="match status" value="1"/>
</dbReference>
<accession>A0A8H3QZY2</accession>
<dbReference type="PROSITE" id="PS50939">
    <property type="entry name" value="CYTOCHROME_B561"/>
    <property type="match status" value="1"/>
</dbReference>
<evidence type="ECO:0000256" key="8">
    <source>
        <dbReference type="ARBA" id="ARBA00022989"/>
    </source>
</evidence>
<dbReference type="InterPro" id="IPR039261">
    <property type="entry name" value="FNR_nucleotide-bd"/>
</dbReference>
<evidence type="ECO:0000256" key="10">
    <source>
        <dbReference type="ARBA" id="ARBA00023136"/>
    </source>
</evidence>
<proteinExistence type="predicted"/>
<dbReference type="EMBL" id="BLAL01000242">
    <property type="protein sequence ID" value="GES95374.1"/>
    <property type="molecule type" value="Genomic_DNA"/>
</dbReference>
<dbReference type="InterPro" id="IPR010255">
    <property type="entry name" value="Haem_peroxidase_sf"/>
</dbReference>
<dbReference type="Gene3D" id="3.10.120.10">
    <property type="entry name" value="Cytochrome b5-like heme/steroid binding domain"/>
    <property type="match status" value="1"/>
</dbReference>
<evidence type="ECO:0000256" key="12">
    <source>
        <dbReference type="PIRSR" id="PIRSR619791-2"/>
    </source>
</evidence>
<protein>
    <submittedName>
        <fullName evidence="19">Heme peroxidase</fullName>
    </submittedName>
</protein>
<dbReference type="Gene3D" id="3.40.50.80">
    <property type="entry name" value="Nucleotide-binding domain of ferredoxin-NADP reductase (FNR) module"/>
    <property type="match status" value="1"/>
</dbReference>
<dbReference type="SUPFAM" id="SSF55856">
    <property type="entry name" value="Cytochrome b5-like heme/steroid binding domain"/>
    <property type="match status" value="1"/>
</dbReference>
<dbReference type="SUPFAM" id="SSF52343">
    <property type="entry name" value="Ferredoxin reductase-like, C-terminal NADP-linked domain"/>
    <property type="match status" value="1"/>
</dbReference>
<evidence type="ECO:0000313" key="20">
    <source>
        <dbReference type="Proteomes" id="UP000615446"/>
    </source>
</evidence>
<feature type="domain" description="DOMON" evidence="16">
    <location>
        <begin position="566"/>
        <end position="684"/>
    </location>
</feature>
<evidence type="ECO:0000256" key="11">
    <source>
        <dbReference type="ARBA" id="ARBA00023180"/>
    </source>
</evidence>
<dbReference type="Gene3D" id="1.20.120.1770">
    <property type="match status" value="1"/>
</dbReference>
<name>A0A8H3QZY2_9GLOM</name>
<dbReference type="GO" id="GO:0016020">
    <property type="term" value="C:membrane"/>
    <property type="evidence" value="ECO:0007669"/>
    <property type="project" value="UniProtKB-SubCell"/>
</dbReference>
<keyword evidence="12" id="KW-0349">Heme</keyword>
<dbReference type="InterPro" id="IPR017927">
    <property type="entry name" value="FAD-bd_FR_type"/>
</dbReference>
<evidence type="ECO:0000256" key="9">
    <source>
        <dbReference type="ARBA" id="ARBA00023002"/>
    </source>
</evidence>
<dbReference type="CDD" id="cd08760">
    <property type="entry name" value="Cyt_b561_FRRS1_like"/>
    <property type="match status" value="1"/>
</dbReference>
<feature type="domain" description="Cytochrome b561" evidence="17">
    <location>
        <begin position="686"/>
        <end position="884"/>
    </location>
</feature>
<dbReference type="GO" id="GO:0046872">
    <property type="term" value="F:metal ion binding"/>
    <property type="evidence" value="ECO:0007669"/>
    <property type="project" value="UniProtKB-KW"/>
</dbReference>
<dbReference type="InterPro" id="IPR037120">
    <property type="entry name" value="Haem_peroxidase_sf_animal"/>
</dbReference>
<keyword evidence="11" id="KW-0325">Glycoprotein</keyword>
<dbReference type="PANTHER" id="PTHR11475:SF4">
    <property type="entry name" value="CHORION PEROXIDASE"/>
    <property type="match status" value="1"/>
</dbReference>
<gene>
    <name evidence="19" type="ORF">RCL2_002204900</name>
</gene>
<dbReference type="Gene3D" id="2.40.30.10">
    <property type="entry name" value="Translation factors"/>
    <property type="match status" value="1"/>
</dbReference>
<feature type="transmembrane region" description="Helical" evidence="13">
    <location>
        <begin position="792"/>
        <end position="811"/>
    </location>
</feature>
<keyword evidence="10 13" id="KW-0472">Membrane</keyword>
<evidence type="ECO:0000259" key="18">
    <source>
        <dbReference type="PROSITE" id="PS51384"/>
    </source>
</evidence>
<dbReference type="Pfam" id="PF00175">
    <property type="entry name" value="NAD_binding_1"/>
    <property type="match status" value="1"/>
</dbReference>
<dbReference type="CDD" id="cd06183">
    <property type="entry name" value="cyt_b5_reduct_like"/>
    <property type="match status" value="1"/>
</dbReference>
<evidence type="ECO:0000256" key="1">
    <source>
        <dbReference type="ARBA" id="ARBA00001974"/>
    </source>
</evidence>
<dbReference type="Pfam" id="PF00173">
    <property type="entry name" value="Cyt-b5"/>
    <property type="match status" value="1"/>
</dbReference>
<keyword evidence="5" id="KW-0964">Secreted</keyword>
<keyword evidence="12" id="KW-0408">Iron</keyword>
<feature type="transmembrane region" description="Helical" evidence="13">
    <location>
        <begin position="760"/>
        <end position="780"/>
    </location>
</feature>
<dbReference type="OrthoDB" id="823504at2759"/>
<evidence type="ECO:0000256" key="4">
    <source>
        <dbReference type="ARBA" id="ARBA00022448"/>
    </source>
</evidence>
<dbReference type="CDD" id="cd09631">
    <property type="entry name" value="DOMON_DOH"/>
    <property type="match status" value="1"/>
</dbReference>
<evidence type="ECO:0000259" key="16">
    <source>
        <dbReference type="PROSITE" id="PS50836"/>
    </source>
</evidence>
<dbReference type="Proteomes" id="UP000615446">
    <property type="component" value="Unassembled WGS sequence"/>
</dbReference>
<dbReference type="SMART" id="SM00665">
    <property type="entry name" value="B561"/>
    <property type="match status" value="1"/>
</dbReference>